<evidence type="ECO:0000313" key="3">
    <source>
        <dbReference type="Proteomes" id="UP001183420"/>
    </source>
</evidence>
<sequence>MPEAEWWTLISQAPGVFGDQFDRVAWWFEGYADGARRHGGGDLDGFEEWLIDQTGRTCAFGWRGLILHRAGLHCAQLLNLAPTEQRCAITVLTRSIAAFLNTKTSDKPRTVPRTVAPPDATTPLCDGEGELDTHLAIHGVTRYHSRETLRQTVRWLAGRGYRMVHLDAGHWSGHHDLHRAVARSLDIIEHHDAQYSPETLRDHLRSAISRATAQGVPGTAIVLTDYDTFATTCPDLSQTLLEIITREAHYAAVTGGRAICLLHTDDPDKELGPVGARPIEWNPDEHPSSGRRLADSHRIDDPTQALFPTGDEPTESSP</sequence>
<proteinExistence type="predicted"/>
<dbReference type="Proteomes" id="UP001183420">
    <property type="component" value="Unassembled WGS sequence"/>
</dbReference>
<name>A0ABU2LWA0_9ACTN</name>
<feature type="compositionally biased region" description="Basic and acidic residues" evidence="1">
    <location>
        <begin position="283"/>
        <end position="301"/>
    </location>
</feature>
<gene>
    <name evidence="2" type="ORF">RNC47_26430</name>
</gene>
<protein>
    <recommendedName>
        <fullName evidence="4">Barstar (barnase inhibitor) domain-containing protein</fullName>
    </recommendedName>
</protein>
<evidence type="ECO:0000256" key="1">
    <source>
        <dbReference type="SAM" id="MobiDB-lite"/>
    </source>
</evidence>
<dbReference type="EMBL" id="JAVREM010000049">
    <property type="protein sequence ID" value="MDT0321877.1"/>
    <property type="molecule type" value="Genomic_DNA"/>
</dbReference>
<dbReference type="RefSeq" id="WP_311602211.1">
    <property type="nucleotide sequence ID" value="NZ_JAVREM010000049.1"/>
</dbReference>
<organism evidence="2 3">
    <name type="scientific">Streptomyces millisiae</name>
    <dbReference type="NCBI Taxonomy" id="3075542"/>
    <lineage>
        <taxon>Bacteria</taxon>
        <taxon>Bacillati</taxon>
        <taxon>Actinomycetota</taxon>
        <taxon>Actinomycetes</taxon>
        <taxon>Kitasatosporales</taxon>
        <taxon>Streptomycetaceae</taxon>
        <taxon>Streptomyces</taxon>
    </lineage>
</organism>
<evidence type="ECO:0000313" key="2">
    <source>
        <dbReference type="EMBL" id="MDT0321877.1"/>
    </source>
</evidence>
<evidence type="ECO:0008006" key="4">
    <source>
        <dbReference type="Google" id="ProtNLM"/>
    </source>
</evidence>
<accession>A0ABU2LWA0</accession>
<feature type="region of interest" description="Disordered" evidence="1">
    <location>
        <begin position="271"/>
        <end position="318"/>
    </location>
</feature>
<reference evidence="3" key="1">
    <citation type="submission" date="2023-07" db="EMBL/GenBank/DDBJ databases">
        <title>30 novel species of actinomycetes from the DSMZ collection.</title>
        <authorList>
            <person name="Nouioui I."/>
        </authorList>
    </citation>
    <scope>NUCLEOTIDE SEQUENCE [LARGE SCALE GENOMIC DNA]</scope>
    <source>
        <strain evidence="3">DSM 44918</strain>
    </source>
</reference>
<comment type="caution">
    <text evidence="2">The sequence shown here is derived from an EMBL/GenBank/DDBJ whole genome shotgun (WGS) entry which is preliminary data.</text>
</comment>
<keyword evidence="3" id="KW-1185">Reference proteome</keyword>